<evidence type="ECO:0000313" key="2">
    <source>
        <dbReference type="Proteomes" id="UP000016511"/>
    </source>
</evidence>
<evidence type="ECO:0000313" key="1">
    <source>
        <dbReference type="EMBL" id="ERI09461.1"/>
    </source>
</evidence>
<dbReference type="PATRIC" id="fig|649747.3.peg.2232"/>
<keyword evidence="2" id="KW-1185">Reference proteome</keyword>
<accession>U1YF85</accession>
<gene>
    <name evidence="1" type="ORF">HMPREF0083_02465</name>
</gene>
<proteinExistence type="predicted"/>
<sequence length="44" mass="5255">MGWLLVLIGIVLAFVTVQRKWLYDPTHPERPKKTRASTWFRSKQ</sequence>
<dbReference type="RefSeq" id="WP_021621183.1">
    <property type="nucleotide sequence ID" value="NZ_KE952767.1"/>
</dbReference>
<reference evidence="1 2" key="1">
    <citation type="submission" date="2013-08" db="EMBL/GenBank/DDBJ databases">
        <authorList>
            <person name="Weinstock G."/>
            <person name="Sodergren E."/>
            <person name="Wylie T."/>
            <person name="Fulton L."/>
            <person name="Fulton R."/>
            <person name="Fronick C."/>
            <person name="O'Laughlin M."/>
            <person name="Godfrey J."/>
            <person name="Miner T."/>
            <person name="Herter B."/>
            <person name="Appelbaum E."/>
            <person name="Cordes M."/>
            <person name="Lek S."/>
            <person name="Wollam A."/>
            <person name="Pepin K.H."/>
            <person name="Palsikar V.B."/>
            <person name="Mitreva M."/>
            <person name="Wilson R.K."/>
        </authorList>
    </citation>
    <scope>NUCLEOTIDE SEQUENCE [LARGE SCALE GENOMIC DNA]</scope>
    <source>
        <strain evidence="1 2">ATCC 12856</strain>
    </source>
</reference>
<name>U1YF85_ANEAE</name>
<comment type="caution">
    <text evidence="1">The sequence shown here is derived from an EMBL/GenBank/DDBJ whole genome shotgun (WGS) entry which is preliminary data.</text>
</comment>
<protein>
    <submittedName>
        <fullName evidence="1">Uncharacterized protein</fullName>
    </submittedName>
</protein>
<dbReference type="AlphaFoldDB" id="U1YF85"/>
<dbReference type="HOGENOM" id="CLU_3211702_0_0_9"/>
<dbReference type="EMBL" id="AWSJ01000153">
    <property type="protein sequence ID" value="ERI09461.1"/>
    <property type="molecule type" value="Genomic_DNA"/>
</dbReference>
<organism evidence="1 2">
    <name type="scientific">Aneurinibacillus aneurinilyticus ATCC 12856</name>
    <dbReference type="NCBI Taxonomy" id="649747"/>
    <lineage>
        <taxon>Bacteria</taxon>
        <taxon>Bacillati</taxon>
        <taxon>Bacillota</taxon>
        <taxon>Bacilli</taxon>
        <taxon>Bacillales</taxon>
        <taxon>Paenibacillaceae</taxon>
        <taxon>Aneurinibacillus group</taxon>
        <taxon>Aneurinibacillus</taxon>
    </lineage>
</organism>
<dbReference type="Proteomes" id="UP000016511">
    <property type="component" value="Unassembled WGS sequence"/>
</dbReference>
<dbReference type="GeneID" id="92842408"/>